<keyword evidence="2" id="KW-1185">Reference proteome</keyword>
<evidence type="ECO:0000313" key="1">
    <source>
        <dbReference type="EMBL" id="MEJ8307173.1"/>
    </source>
</evidence>
<proteinExistence type="predicted"/>
<dbReference type="EMBL" id="JBBKAR010000061">
    <property type="protein sequence ID" value="MEJ8307173.1"/>
    <property type="molecule type" value="Genomic_DNA"/>
</dbReference>
<dbReference type="Proteomes" id="UP001380953">
    <property type="component" value="Unassembled WGS sequence"/>
</dbReference>
<reference evidence="1" key="1">
    <citation type="submission" date="2024-03" db="EMBL/GenBank/DDBJ databases">
        <title>Whole genome sequecning of epiphytes from Marcgravia umbellata leaves.</title>
        <authorList>
            <person name="Kumar G."/>
            <person name="Savka M.A."/>
        </authorList>
    </citation>
    <scope>NUCLEOTIDE SEQUENCE</scope>
    <source>
        <strain evidence="1">RIT_BL5</strain>
    </source>
</reference>
<organism evidence="1 2">
    <name type="scientific">Saccharibacillus sacchari</name>
    <dbReference type="NCBI Taxonomy" id="456493"/>
    <lineage>
        <taxon>Bacteria</taxon>
        <taxon>Bacillati</taxon>
        <taxon>Bacillota</taxon>
        <taxon>Bacilli</taxon>
        <taxon>Bacillales</taxon>
        <taxon>Paenibacillaceae</taxon>
        <taxon>Saccharibacillus</taxon>
    </lineage>
</organism>
<protein>
    <submittedName>
        <fullName evidence="1">MerR family transcriptional regulator</fullName>
    </submittedName>
</protein>
<evidence type="ECO:0000313" key="2">
    <source>
        <dbReference type="Proteomes" id="UP001380953"/>
    </source>
</evidence>
<gene>
    <name evidence="1" type="ORF">WKI47_24960</name>
</gene>
<sequence length="280" mass="32752">MEKGKTEIYLTTGEFAKLCGVNKRTLFHYNDIGLLKPAFTDEKGYRSYSHRQLDVFLLIHGLKELKLPLKDVRDYMDHRTPQHMIDMAQRELPHIEQEIEKLQDIRRMLEETIVLAEEGLAAKKKAFRLEELEEQRLIRSGPIADGDPSAGYLEWTNEFRQFDRLTQSDASSFIGTMTAVEELLKEKEPTVYFFVKTDRQREGLATFIKRKGRYAVGYHHGSYEQLDDTYTDMLNWIEEQGLQAGEFSYEEYLIDDVAVKEEKDYVTRLEIEVVSFNGEI</sequence>
<name>A0ACC6PK34_9BACL</name>
<comment type="caution">
    <text evidence="1">The sequence shown here is derived from an EMBL/GenBank/DDBJ whole genome shotgun (WGS) entry which is preliminary data.</text>
</comment>
<accession>A0ACC6PK34</accession>